<dbReference type="InterPro" id="IPR050085">
    <property type="entry name" value="AGPR"/>
</dbReference>
<dbReference type="SUPFAM" id="SSF55347">
    <property type="entry name" value="Glyceraldehyde-3-phosphate dehydrogenase-like, C-terminal domain"/>
    <property type="match status" value="1"/>
</dbReference>
<dbReference type="GeneID" id="78085977"/>
<dbReference type="UniPathway" id="UPA00068">
    <property type="reaction ID" value="UER00108"/>
</dbReference>
<evidence type="ECO:0000256" key="6">
    <source>
        <dbReference type="ARBA" id="ARBA00050557"/>
    </source>
</evidence>
<keyword evidence="7" id="KW-0963">Cytoplasm</keyword>
<dbReference type="PANTHER" id="PTHR32338">
    <property type="entry name" value="N-ACETYL-GAMMA-GLUTAMYL-PHOSPHATE REDUCTASE, CHLOROPLASTIC-RELATED-RELATED"/>
    <property type="match status" value="1"/>
</dbReference>
<dbReference type="STRING" id="563192.HMPREF0179_00842"/>
<dbReference type="AlphaFoldDB" id="E5Y3T1"/>
<dbReference type="CDD" id="cd23934">
    <property type="entry name" value="AGPR_1_C"/>
    <property type="match status" value="1"/>
</dbReference>
<sequence>MPQEMIRVGLVGVTGYTGMELARLLTGHPNMKLTAATSRTEAGKRLGDLYPFLNGLPGADVILIEPEPELIAKKCDLAFLAVPHTAATEMAAALVERGLKVVDLSADFRLKSAETYEQWYKVEHKRPDLLPEAVYGLPELYASDIAKARLVANPGCYPTSIILGMTAALADGLIETHGIVADSKSGVSGAGRSAKLGSLYCEVADSFKAYGIGTHRHTPEIEQELSRLAHGPMTISFNPHLVPMNRGILSTIYAQLKAPLSQADAQRVYEETWADSPWVRVLPSGQLPETRNVRGTMFCDMSVIVDPRTNRLIVVSVIDNVCRGASGQAIANANIMCGLPVTTGLMLCAMMP</sequence>
<comment type="catalytic activity">
    <reaction evidence="6 7">
        <text>N-acetyl-L-glutamate 5-semialdehyde + phosphate + NADP(+) = N-acetyl-L-glutamyl 5-phosphate + NADPH + H(+)</text>
        <dbReference type="Rhea" id="RHEA:21588"/>
        <dbReference type="ChEBI" id="CHEBI:15378"/>
        <dbReference type="ChEBI" id="CHEBI:29123"/>
        <dbReference type="ChEBI" id="CHEBI:43474"/>
        <dbReference type="ChEBI" id="CHEBI:57783"/>
        <dbReference type="ChEBI" id="CHEBI:57936"/>
        <dbReference type="ChEBI" id="CHEBI:58349"/>
        <dbReference type="EC" id="1.2.1.38"/>
    </reaction>
</comment>
<dbReference type="EC" id="1.2.1.38" evidence="7"/>
<keyword evidence="5 7" id="KW-0560">Oxidoreductase</keyword>
<dbReference type="InterPro" id="IPR058924">
    <property type="entry name" value="AGPR_dimerisation_dom"/>
</dbReference>
<evidence type="ECO:0000259" key="8">
    <source>
        <dbReference type="SMART" id="SM00859"/>
    </source>
</evidence>
<reference evidence="9 10" key="1">
    <citation type="submission" date="2010-10" db="EMBL/GenBank/DDBJ databases">
        <authorList>
            <consortium name="The Broad Institute Genome Sequencing Platform"/>
            <person name="Ward D."/>
            <person name="Earl A."/>
            <person name="Feldgarden M."/>
            <person name="Young S.K."/>
            <person name="Gargeya S."/>
            <person name="Zeng Q."/>
            <person name="Alvarado L."/>
            <person name="Berlin A."/>
            <person name="Bochicchio J."/>
            <person name="Chapman S.B."/>
            <person name="Chen Z."/>
            <person name="Freedman E."/>
            <person name="Gellesch M."/>
            <person name="Goldberg J."/>
            <person name="Griggs A."/>
            <person name="Gujja S."/>
            <person name="Heilman E."/>
            <person name="Heiman D."/>
            <person name="Howarth C."/>
            <person name="Mehta T."/>
            <person name="Neiman D."/>
            <person name="Pearson M."/>
            <person name="Roberts A."/>
            <person name="Saif S."/>
            <person name="Shea T."/>
            <person name="Shenoy N."/>
            <person name="Sisk P."/>
            <person name="Stolte C."/>
            <person name="Sykes S."/>
            <person name="White J."/>
            <person name="Yandava C."/>
            <person name="Allen-Vercoe E."/>
            <person name="Sibley C."/>
            <person name="Ambrose C.E."/>
            <person name="Strauss J."/>
            <person name="Daigneault M."/>
            <person name="Haas B."/>
            <person name="Nusbaum C."/>
            <person name="Birren B."/>
        </authorList>
    </citation>
    <scope>NUCLEOTIDE SEQUENCE [LARGE SCALE GENOMIC DNA]</scope>
    <source>
        <strain evidence="9 10">3_1_6</strain>
    </source>
</reference>
<comment type="caution">
    <text evidence="9">The sequence shown here is derived from an EMBL/GenBank/DDBJ whole genome shotgun (WGS) entry which is preliminary data.</text>
</comment>
<dbReference type="eggNOG" id="COG0002">
    <property type="taxonomic scope" value="Bacteria"/>
</dbReference>
<dbReference type="InterPro" id="IPR036291">
    <property type="entry name" value="NAD(P)-bd_dom_sf"/>
</dbReference>
<comment type="function">
    <text evidence="7">Catalyzes the NADPH-dependent reduction of N-acetyl-5-glutamyl phosphate to yield N-acetyl-L-glutamate 5-semialdehyde.</text>
</comment>
<name>E5Y3T1_BILW3</name>
<dbReference type="NCBIfam" id="TIGR01850">
    <property type="entry name" value="argC"/>
    <property type="match status" value="1"/>
</dbReference>
<proteinExistence type="inferred from homology"/>
<protein>
    <recommendedName>
        <fullName evidence="7">N-acetyl-gamma-glutamyl-phosphate reductase</fullName>
        <shortName evidence="7">AGPR</shortName>
        <ecNumber evidence="7">1.2.1.38</ecNumber>
    </recommendedName>
    <alternativeName>
        <fullName evidence="7">N-acetyl-glutamate semialdehyde dehydrogenase</fullName>
        <shortName evidence="7">NAGSA dehydrogenase</shortName>
    </alternativeName>
</protein>
<dbReference type="GO" id="GO:0006526">
    <property type="term" value="P:L-arginine biosynthetic process"/>
    <property type="evidence" value="ECO:0007669"/>
    <property type="project" value="UniProtKB-UniRule"/>
</dbReference>
<evidence type="ECO:0000256" key="4">
    <source>
        <dbReference type="ARBA" id="ARBA00022857"/>
    </source>
</evidence>
<dbReference type="Gene3D" id="3.30.360.10">
    <property type="entry name" value="Dihydrodipicolinate Reductase, domain 2"/>
    <property type="match status" value="1"/>
</dbReference>
<dbReference type="CDD" id="cd17895">
    <property type="entry name" value="AGPR_1_N"/>
    <property type="match status" value="1"/>
</dbReference>
<dbReference type="GO" id="GO:0051287">
    <property type="term" value="F:NAD binding"/>
    <property type="evidence" value="ECO:0007669"/>
    <property type="project" value="InterPro"/>
</dbReference>
<dbReference type="PANTHER" id="PTHR32338:SF10">
    <property type="entry name" value="N-ACETYL-GAMMA-GLUTAMYL-PHOSPHATE REDUCTASE, CHLOROPLASTIC-RELATED"/>
    <property type="match status" value="1"/>
</dbReference>
<dbReference type="FunFam" id="3.30.360.10:FF:000014">
    <property type="entry name" value="N-acetyl-gamma-glutamyl-phosphate reductase"/>
    <property type="match status" value="1"/>
</dbReference>
<dbReference type="EMBL" id="ADCP02000001">
    <property type="protein sequence ID" value="EFV45343.1"/>
    <property type="molecule type" value="Genomic_DNA"/>
</dbReference>
<dbReference type="InterPro" id="IPR000706">
    <property type="entry name" value="AGPR_type-1"/>
</dbReference>
<comment type="subcellular location">
    <subcellularLocation>
        <location evidence="7">Cytoplasm</location>
    </subcellularLocation>
</comment>
<evidence type="ECO:0000256" key="7">
    <source>
        <dbReference type="HAMAP-Rule" id="MF_00150"/>
    </source>
</evidence>
<evidence type="ECO:0000256" key="5">
    <source>
        <dbReference type="ARBA" id="ARBA00023002"/>
    </source>
</evidence>
<dbReference type="GO" id="GO:0005737">
    <property type="term" value="C:cytoplasm"/>
    <property type="evidence" value="ECO:0007669"/>
    <property type="project" value="UniProtKB-SubCell"/>
</dbReference>
<feature type="active site" evidence="7">
    <location>
        <position position="156"/>
    </location>
</feature>
<evidence type="ECO:0000256" key="1">
    <source>
        <dbReference type="ARBA" id="ARBA00004862"/>
    </source>
</evidence>
<comment type="pathway">
    <text evidence="1 7">Amino-acid biosynthesis; L-arginine biosynthesis; N(2)-acetyl-L-ornithine from L-glutamate: step 3/4.</text>
</comment>
<evidence type="ECO:0000256" key="3">
    <source>
        <dbReference type="ARBA" id="ARBA00022605"/>
    </source>
</evidence>
<dbReference type="HAMAP" id="MF_00150">
    <property type="entry name" value="ArgC_type1"/>
    <property type="match status" value="1"/>
</dbReference>
<evidence type="ECO:0000256" key="2">
    <source>
        <dbReference type="ARBA" id="ARBA00022571"/>
    </source>
</evidence>
<dbReference type="Pfam" id="PF01118">
    <property type="entry name" value="Semialdhyde_dh"/>
    <property type="match status" value="1"/>
</dbReference>
<dbReference type="GO" id="GO:0070401">
    <property type="term" value="F:NADP+ binding"/>
    <property type="evidence" value="ECO:0007669"/>
    <property type="project" value="InterPro"/>
</dbReference>
<dbReference type="Pfam" id="PF22698">
    <property type="entry name" value="Semialdhyde_dhC_1"/>
    <property type="match status" value="1"/>
</dbReference>
<dbReference type="SMART" id="SM00859">
    <property type="entry name" value="Semialdhyde_dh"/>
    <property type="match status" value="1"/>
</dbReference>
<keyword evidence="2 7" id="KW-0055">Arginine biosynthesis</keyword>
<evidence type="ECO:0000313" key="10">
    <source>
        <dbReference type="Proteomes" id="UP000006034"/>
    </source>
</evidence>
<organism evidence="9 10">
    <name type="scientific">Bilophila wadsworthia (strain 3_1_6)</name>
    <dbReference type="NCBI Taxonomy" id="563192"/>
    <lineage>
        <taxon>Bacteria</taxon>
        <taxon>Pseudomonadati</taxon>
        <taxon>Thermodesulfobacteriota</taxon>
        <taxon>Desulfovibrionia</taxon>
        <taxon>Desulfovibrionales</taxon>
        <taxon>Desulfovibrionaceae</taxon>
        <taxon>Bilophila</taxon>
    </lineage>
</organism>
<feature type="domain" description="Semialdehyde dehydrogenase NAD-binding" evidence="8">
    <location>
        <begin position="7"/>
        <end position="148"/>
    </location>
</feature>
<dbReference type="InterPro" id="IPR000534">
    <property type="entry name" value="Semialdehyde_DH_NAD-bd"/>
</dbReference>
<keyword evidence="4 7" id="KW-0521">NADP</keyword>
<dbReference type="GO" id="GO:0003942">
    <property type="term" value="F:N-acetyl-gamma-glutamyl-phosphate reductase activity"/>
    <property type="evidence" value="ECO:0007669"/>
    <property type="project" value="UniProtKB-UniRule"/>
</dbReference>
<dbReference type="SUPFAM" id="SSF51735">
    <property type="entry name" value="NAD(P)-binding Rossmann-fold domains"/>
    <property type="match status" value="1"/>
</dbReference>
<dbReference type="RefSeq" id="WP_005025343.1">
    <property type="nucleotide sequence ID" value="NZ_KE150238.1"/>
</dbReference>
<keyword evidence="10" id="KW-1185">Reference proteome</keyword>
<gene>
    <name evidence="7" type="primary">argC</name>
    <name evidence="9" type="ORF">HMPREF0179_00842</name>
</gene>
<accession>E5Y3T1</accession>
<evidence type="ECO:0000313" key="9">
    <source>
        <dbReference type="EMBL" id="EFV45343.1"/>
    </source>
</evidence>
<comment type="similarity">
    <text evidence="7">Belongs to the NAGSA dehydrogenase family. Type 1 subfamily.</text>
</comment>
<dbReference type="OrthoDB" id="9801289at2"/>
<dbReference type="HOGENOM" id="CLU_006384_0_1_7"/>
<dbReference type="Proteomes" id="UP000006034">
    <property type="component" value="Unassembled WGS sequence"/>
</dbReference>
<reference evidence="9 10" key="2">
    <citation type="submission" date="2013-04" db="EMBL/GenBank/DDBJ databases">
        <title>The Genome Sequence of Bilophila wadsworthia 3_1_6.</title>
        <authorList>
            <consortium name="The Broad Institute Genomics Platform"/>
            <person name="Earl A."/>
            <person name="Ward D."/>
            <person name="Feldgarden M."/>
            <person name="Gevers D."/>
            <person name="Sibley C."/>
            <person name="Strauss J."/>
            <person name="Allen-Vercoe E."/>
            <person name="Walker B."/>
            <person name="Young S."/>
            <person name="Zeng Q."/>
            <person name="Gargeya S."/>
            <person name="Fitzgerald M."/>
            <person name="Haas B."/>
            <person name="Abouelleil A."/>
            <person name="Allen A.W."/>
            <person name="Alvarado L."/>
            <person name="Arachchi H.M."/>
            <person name="Berlin A.M."/>
            <person name="Chapman S.B."/>
            <person name="Gainer-Dewar J."/>
            <person name="Goldberg J."/>
            <person name="Griggs A."/>
            <person name="Gujja S."/>
            <person name="Hansen M."/>
            <person name="Howarth C."/>
            <person name="Imamovic A."/>
            <person name="Ireland A."/>
            <person name="Larimer J."/>
            <person name="McCowan C."/>
            <person name="Murphy C."/>
            <person name="Pearson M."/>
            <person name="Poon T.W."/>
            <person name="Priest M."/>
            <person name="Roberts A."/>
            <person name="Saif S."/>
            <person name="Shea T."/>
            <person name="Sisk P."/>
            <person name="Sykes S."/>
            <person name="Wortman J."/>
            <person name="Nusbaum C."/>
            <person name="Birren B."/>
        </authorList>
    </citation>
    <scope>NUCLEOTIDE SEQUENCE [LARGE SCALE GENOMIC DNA]</scope>
    <source>
        <strain evidence="9 10">3_1_6</strain>
    </source>
</reference>
<dbReference type="Gene3D" id="3.40.50.720">
    <property type="entry name" value="NAD(P)-binding Rossmann-like Domain"/>
    <property type="match status" value="1"/>
</dbReference>
<keyword evidence="3 7" id="KW-0028">Amino-acid biosynthesis</keyword>